<dbReference type="Gene3D" id="2.60.40.2630">
    <property type="match status" value="1"/>
</dbReference>
<organism evidence="2 3">
    <name type="scientific">Segatella copri</name>
    <dbReference type="NCBI Taxonomy" id="165179"/>
    <lineage>
        <taxon>Bacteria</taxon>
        <taxon>Pseudomonadati</taxon>
        <taxon>Bacteroidota</taxon>
        <taxon>Bacteroidia</taxon>
        <taxon>Bacteroidales</taxon>
        <taxon>Prevotellaceae</taxon>
        <taxon>Segatella</taxon>
    </lineage>
</organism>
<comment type="caution">
    <text evidence="2">The sequence shown here is derived from an EMBL/GenBank/DDBJ whole genome shotgun (WGS) entry which is preliminary data.</text>
</comment>
<dbReference type="RefSeq" id="WP_254970212.1">
    <property type="nucleotide sequence ID" value="NZ_JANDWU010000005.1"/>
</dbReference>
<dbReference type="Gene3D" id="2.60.40.2620">
    <property type="entry name" value="Fimbrillin-like"/>
    <property type="match status" value="1"/>
</dbReference>
<proteinExistence type="predicted"/>
<feature type="signal peptide" evidence="1">
    <location>
        <begin position="1"/>
        <end position="28"/>
    </location>
</feature>
<sequence length="372" mass="42064">MNLNYHKMKFLRLAFYVLIAQLVLSGCAGEAVEETSSSSASEINFDAYVGRNASTRSNITDIDFLRSGEWNAGFGVFARYGNTHLMDTEHVTWRGDHWGYDHIRFWPSSGKVDFYAFARYVPIVTMGCLPDTLGGNRTEETYINFPSNESPIDLIWAKKTGQEAPTSPGSKVTFQFKHALSRLSFKITANQKLLEDGAVINVKEVRLYGAEEHKGIFRMAGYLNLNSNSGDWRPYNNGVSWFYTWTETGKKDGVNDSIQKIDGPVLKLSAAKLDRDNKSITNDENSYIFIIPQDLPENFNLMITYTVTQGDFVEELTVKKNLRDVLLKKDSNFKFEQGKAYVFNLKLLDPVNFSVTTDVVKWGPGDDKTIPL</sequence>
<protein>
    <submittedName>
        <fullName evidence="2">Fimbrillin family protein</fullName>
    </submittedName>
</protein>
<dbReference type="Proteomes" id="UP001205506">
    <property type="component" value="Unassembled WGS sequence"/>
</dbReference>
<dbReference type="InterPro" id="IPR025049">
    <property type="entry name" value="Mfa-like_1"/>
</dbReference>
<dbReference type="InterPro" id="IPR042278">
    <property type="entry name" value="Mfa-like_1_N"/>
</dbReference>
<evidence type="ECO:0000256" key="1">
    <source>
        <dbReference type="SAM" id="SignalP"/>
    </source>
</evidence>
<evidence type="ECO:0000313" key="3">
    <source>
        <dbReference type="Proteomes" id="UP001205506"/>
    </source>
</evidence>
<dbReference type="EMBL" id="JANDWU010000005">
    <property type="protein sequence ID" value="MCP9548688.1"/>
    <property type="molecule type" value="Genomic_DNA"/>
</dbReference>
<dbReference type="PROSITE" id="PS51257">
    <property type="entry name" value="PROKAR_LIPOPROTEIN"/>
    <property type="match status" value="1"/>
</dbReference>
<keyword evidence="1" id="KW-0732">Signal</keyword>
<accession>A0AAW5I8C0</accession>
<evidence type="ECO:0000313" key="2">
    <source>
        <dbReference type="EMBL" id="MCP9548688.1"/>
    </source>
</evidence>
<dbReference type="CDD" id="cd13121">
    <property type="entry name" value="BF2867_like_C"/>
    <property type="match status" value="1"/>
</dbReference>
<dbReference type="AlphaFoldDB" id="A0AAW5I8C0"/>
<name>A0AAW5I8C0_9BACT</name>
<gene>
    <name evidence="2" type="ORF">NNC68_04235</name>
</gene>
<dbReference type="CDD" id="cd13120">
    <property type="entry name" value="BF2867_like_N"/>
    <property type="match status" value="1"/>
</dbReference>
<dbReference type="Pfam" id="PF13149">
    <property type="entry name" value="Mfa_like_1"/>
    <property type="match status" value="1"/>
</dbReference>
<reference evidence="2" key="1">
    <citation type="submission" date="2022-07" db="EMBL/GenBank/DDBJ databases">
        <title>Prevotella copri.</title>
        <authorList>
            <person name="Yang C."/>
        </authorList>
    </citation>
    <scope>NUCLEOTIDE SEQUENCE</scope>
    <source>
        <strain evidence="2">HF1805</strain>
    </source>
</reference>
<feature type="chain" id="PRO_5043812079" evidence="1">
    <location>
        <begin position="29"/>
        <end position="372"/>
    </location>
</feature>